<sequence>MCGVPQGSVLGPGLWNIDTTTCCAATYPTGSAWSLHDTLVLSRGESYQAAAETATRGVATVVDRIQQLGLKVALHKSKAMCCHGPRTAPPPGSQITVHTTGGHIGVGSTMKYLGLVLDSRWTFEEHFRRLAPKLDRSGAALKRLLPNLGGPDAPCRRLYAGIIRSQESKTQPKAQGKFGRFLHRIKQERTPGCRYCMDRPEDTVEHTVEVCPAWAEHRHVLVGAIGGGDLSHRALVQAMVRSEEGWRVVASFCEAVMLVKEAADRERVRERSSWCRRRDPDPDFRPP</sequence>
<feature type="domain" description="Reverse transcriptase" evidence="1">
    <location>
        <begin position="1"/>
        <end position="117"/>
    </location>
</feature>
<proteinExistence type="predicted"/>
<dbReference type="InterPro" id="IPR000477">
    <property type="entry name" value="RT_dom"/>
</dbReference>
<dbReference type="EMBL" id="JARGEI010000001">
    <property type="protein sequence ID" value="KAJ8737154.1"/>
    <property type="molecule type" value="Genomic_DNA"/>
</dbReference>
<protein>
    <recommendedName>
        <fullName evidence="1">Reverse transcriptase domain-containing protein</fullName>
    </recommendedName>
</protein>
<dbReference type="PROSITE" id="PS50878">
    <property type="entry name" value="RT_POL"/>
    <property type="match status" value="1"/>
</dbReference>
<comment type="caution">
    <text evidence="2">The sequence shown here is derived from an EMBL/GenBank/DDBJ whole genome shotgun (WGS) entry which is preliminary data.</text>
</comment>
<evidence type="ECO:0000259" key="1">
    <source>
        <dbReference type="PROSITE" id="PS50878"/>
    </source>
</evidence>
<organism evidence="2 3">
    <name type="scientific">Mythimna separata</name>
    <name type="common">Oriental armyworm</name>
    <name type="synonym">Pseudaletia separata</name>
    <dbReference type="NCBI Taxonomy" id="271217"/>
    <lineage>
        <taxon>Eukaryota</taxon>
        <taxon>Metazoa</taxon>
        <taxon>Ecdysozoa</taxon>
        <taxon>Arthropoda</taxon>
        <taxon>Hexapoda</taxon>
        <taxon>Insecta</taxon>
        <taxon>Pterygota</taxon>
        <taxon>Neoptera</taxon>
        <taxon>Endopterygota</taxon>
        <taxon>Lepidoptera</taxon>
        <taxon>Glossata</taxon>
        <taxon>Ditrysia</taxon>
        <taxon>Noctuoidea</taxon>
        <taxon>Noctuidae</taxon>
        <taxon>Noctuinae</taxon>
        <taxon>Hadenini</taxon>
        <taxon>Mythimna</taxon>
    </lineage>
</organism>
<gene>
    <name evidence="2" type="ORF">PYW07_000425</name>
</gene>
<name>A0AAD8E104_MYTSE</name>
<evidence type="ECO:0000313" key="2">
    <source>
        <dbReference type="EMBL" id="KAJ8737154.1"/>
    </source>
</evidence>
<dbReference type="Proteomes" id="UP001231518">
    <property type="component" value="Chromosome 1"/>
</dbReference>
<dbReference type="AlphaFoldDB" id="A0AAD8E104"/>
<accession>A0AAD8E104</accession>
<evidence type="ECO:0000313" key="3">
    <source>
        <dbReference type="Proteomes" id="UP001231518"/>
    </source>
</evidence>
<keyword evidence="3" id="KW-1185">Reference proteome</keyword>
<reference evidence="2" key="1">
    <citation type="submission" date="2023-03" db="EMBL/GenBank/DDBJ databases">
        <title>Chromosome-level genomes of two armyworms, Mythimna separata and Mythimna loreyi, provide insights into the biosynthesis and reception of sex pheromones.</title>
        <authorList>
            <person name="Zhao H."/>
        </authorList>
    </citation>
    <scope>NUCLEOTIDE SEQUENCE</scope>
    <source>
        <strain evidence="2">BeijingLab</strain>
        <tissue evidence="2">Pupa</tissue>
    </source>
</reference>